<dbReference type="InterPro" id="IPR026893">
    <property type="entry name" value="Tyr/Ser_Pase_IphP-type"/>
</dbReference>
<dbReference type="Pfam" id="PF13350">
    <property type="entry name" value="Y_phosphatase3"/>
    <property type="match status" value="1"/>
</dbReference>
<sequence>MTPSSPLRQTDRVPTTVTWEGIVNARDLAGLPTPSGPVRPSRLIRSGNLSRLTEQGKAEVRGAGVSRIVDVRCAEERSIDPAPFLGEAMYLNVLALPHGNFKLNEASAAAQTNADHYRAMLKHAAPNLTLILQQIVDAPPGAVLVHCHIGKDRTGLVTALALFVAGVPDAEIAADYAQTDQHVQPLYAASLARQTDPAKRAELARFLVSHPADMLSAIDFLRELGGLDYLTRRGFGPDLQAALRGRLTRP</sequence>
<dbReference type="InterPro" id="IPR016130">
    <property type="entry name" value="Tyr_Pase_AS"/>
</dbReference>
<dbReference type="AlphaFoldDB" id="A0A553V4D7"/>
<dbReference type="OrthoDB" id="1188001at2"/>
<gene>
    <name evidence="1" type="ORF">FNU79_05450</name>
</gene>
<proteinExistence type="predicted"/>
<dbReference type="InterPro" id="IPR029021">
    <property type="entry name" value="Prot-tyrosine_phosphatase-like"/>
</dbReference>
<dbReference type="PROSITE" id="PS00383">
    <property type="entry name" value="TYR_PHOSPHATASE_1"/>
    <property type="match status" value="1"/>
</dbReference>
<dbReference type="GO" id="GO:0004721">
    <property type="term" value="F:phosphoprotein phosphatase activity"/>
    <property type="evidence" value="ECO:0007669"/>
    <property type="project" value="InterPro"/>
</dbReference>
<protein>
    <submittedName>
        <fullName evidence="1">Tyrosine-protein phosphatase</fullName>
    </submittedName>
</protein>
<evidence type="ECO:0000313" key="1">
    <source>
        <dbReference type="EMBL" id="TSA87327.1"/>
    </source>
</evidence>
<dbReference type="Gene3D" id="3.90.190.10">
    <property type="entry name" value="Protein tyrosine phosphatase superfamily"/>
    <property type="match status" value="1"/>
</dbReference>
<reference evidence="1 2" key="1">
    <citation type="submission" date="2019-07" db="EMBL/GenBank/DDBJ databases">
        <title>Deinococcus detaillus sp. nov., isolated from humus soil in Antarctica.</title>
        <authorList>
            <person name="Zhang K."/>
        </authorList>
    </citation>
    <scope>NUCLEOTIDE SEQUENCE [LARGE SCALE GENOMIC DNA]</scope>
    <source>
        <strain evidence="1 2">H1</strain>
    </source>
</reference>
<dbReference type="EMBL" id="VKDB01000003">
    <property type="protein sequence ID" value="TSA87327.1"/>
    <property type="molecule type" value="Genomic_DNA"/>
</dbReference>
<name>A0A553V4D7_9DEIO</name>
<dbReference type="Proteomes" id="UP000316092">
    <property type="component" value="Unassembled WGS sequence"/>
</dbReference>
<organism evidence="1 2">
    <name type="scientific">Deinococcus detaillensis</name>
    <dbReference type="NCBI Taxonomy" id="2592048"/>
    <lineage>
        <taxon>Bacteria</taxon>
        <taxon>Thermotogati</taxon>
        <taxon>Deinococcota</taxon>
        <taxon>Deinococci</taxon>
        <taxon>Deinococcales</taxon>
        <taxon>Deinococcaceae</taxon>
        <taxon>Deinococcus</taxon>
    </lineage>
</organism>
<evidence type="ECO:0000313" key="2">
    <source>
        <dbReference type="Proteomes" id="UP000316092"/>
    </source>
</evidence>
<accession>A0A553V4D7</accession>
<keyword evidence="2" id="KW-1185">Reference proteome</keyword>
<dbReference type="SUPFAM" id="SSF52799">
    <property type="entry name" value="(Phosphotyrosine protein) phosphatases II"/>
    <property type="match status" value="1"/>
</dbReference>
<comment type="caution">
    <text evidence="1">The sequence shown here is derived from an EMBL/GenBank/DDBJ whole genome shotgun (WGS) entry which is preliminary data.</text>
</comment>